<evidence type="ECO:0000256" key="7">
    <source>
        <dbReference type="PROSITE-ProRule" id="PRU00169"/>
    </source>
</evidence>
<sequence length="476" mass="53654">MLCKSAFKWRFLQFGTFLAYTDRINITDQKMQSILIVEDEARLLSLLARIIEIDGYHVLKAQSAKAGIKLLENEDVRVVISDVQLPDENGIELVKRIKRIHSYIEVINLTAFGSIKDSVRAMQNGAFDYLTKGDDNDKILPLLRKALAKANHQFKTYQLENTAARPYSFETILGSSPAIISAIDLAVKVSHTNTTVLLLGETGTGKEVFAKAIHEESDRKANPFIALNCSSFSSELLNSELFGYVAGAFTGANKDKKGLIEEANNSTLFLDEIGELSLELQAKLLRVLEDGTFHKIGDSKTTTSNVRIIAATNKDLKQEIEHNKFRADLFYRLSVFTITLPPLRERRDDIEMLANYFLKRFANKINRSVINMDPEFIKVLTGHEWKGNIRELKNVIERVVILANGETLTTDLLPIEFFMHDNDGSDSTQPFNLSLIESQFIKKALYHAKGNKGEAARLLGISISTLYRKIEEYKIV</sequence>
<dbReference type="Pfam" id="PF25601">
    <property type="entry name" value="AAA_lid_14"/>
    <property type="match status" value="1"/>
</dbReference>
<dbReference type="Pfam" id="PF00072">
    <property type="entry name" value="Response_reg"/>
    <property type="match status" value="1"/>
</dbReference>
<evidence type="ECO:0000313" key="11">
    <source>
        <dbReference type="Proteomes" id="UP000199679"/>
    </source>
</evidence>
<evidence type="ECO:0000256" key="6">
    <source>
        <dbReference type="ARBA" id="ARBA00023163"/>
    </source>
</evidence>
<name>A0A1H2CFZ0_MUCMA</name>
<evidence type="ECO:0000256" key="2">
    <source>
        <dbReference type="ARBA" id="ARBA00022840"/>
    </source>
</evidence>
<dbReference type="Pfam" id="PF00158">
    <property type="entry name" value="Sigma54_activat"/>
    <property type="match status" value="1"/>
</dbReference>
<dbReference type="SUPFAM" id="SSF46689">
    <property type="entry name" value="Homeodomain-like"/>
    <property type="match status" value="1"/>
</dbReference>
<dbReference type="Gene3D" id="3.40.50.300">
    <property type="entry name" value="P-loop containing nucleotide triphosphate hydrolases"/>
    <property type="match status" value="1"/>
</dbReference>
<protein>
    <submittedName>
        <fullName evidence="10">DNA-binding transcriptional response regulator, NtrC family, contains REC, AAA-type ATPase, and a Fis-type DNA-binding domains</fullName>
    </submittedName>
</protein>
<keyword evidence="5" id="KW-0010">Activator</keyword>
<dbReference type="GO" id="GO:0000160">
    <property type="term" value="P:phosphorelay signal transduction system"/>
    <property type="evidence" value="ECO:0007669"/>
    <property type="project" value="InterPro"/>
</dbReference>
<dbReference type="Gene3D" id="1.10.10.60">
    <property type="entry name" value="Homeodomain-like"/>
    <property type="match status" value="1"/>
</dbReference>
<dbReference type="Gene3D" id="3.40.50.2300">
    <property type="match status" value="1"/>
</dbReference>
<evidence type="ECO:0000256" key="1">
    <source>
        <dbReference type="ARBA" id="ARBA00022741"/>
    </source>
</evidence>
<keyword evidence="1" id="KW-0547">Nucleotide-binding</keyword>
<dbReference type="SMART" id="SM00382">
    <property type="entry name" value="AAA"/>
    <property type="match status" value="1"/>
</dbReference>
<organism evidence="10 11">
    <name type="scientific">Mucilaginibacter mallensis</name>
    <dbReference type="NCBI Taxonomy" id="652787"/>
    <lineage>
        <taxon>Bacteria</taxon>
        <taxon>Pseudomonadati</taxon>
        <taxon>Bacteroidota</taxon>
        <taxon>Sphingobacteriia</taxon>
        <taxon>Sphingobacteriales</taxon>
        <taxon>Sphingobacteriaceae</taxon>
        <taxon>Mucilaginibacter</taxon>
    </lineage>
</organism>
<keyword evidence="6" id="KW-0804">Transcription</keyword>
<dbReference type="GO" id="GO:0006355">
    <property type="term" value="P:regulation of DNA-templated transcription"/>
    <property type="evidence" value="ECO:0007669"/>
    <property type="project" value="InterPro"/>
</dbReference>
<dbReference type="PROSITE" id="PS50045">
    <property type="entry name" value="SIGMA54_INTERACT_4"/>
    <property type="match status" value="1"/>
</dbReference>
<dbReference type="SUPFAM" id="SSF52540">
    <property type="entry name" value="P-loop containing nucleoside triphosphate hydrolases"/>
    <property type="match status" value="1"/>
</dbReference>
<keyword evidence="2" id="KW-0067">ATP-binding</keyword>
<dbReference type="GO" id="GO:0043565">
    <property type="term" value="F:sequence-specific DNA binding"/>
    <property type="evidence" value="ECO:0007669"/>
    <property type="project" value="InterPro"/>
</dbReference>
<keyword evidence="4 10" id="KW-0238">DNA-binding</keyword>
<dbReference type="AlphaFoldDB" id="A0A1H2CFZ0"/>
<keyword evidence="3" id="KW-0805">Transcription regulation</keyword>
<evidence type="ECO:0000259" key="8">
    <source>
        <dbReference type="PROSITE" id="PS50045"/>
    </source>
</evidence>
<evidence type="ECO:0000256" key="4">
    <source>
        <dbReference type="ARBA" id="ARBA00023125"/>
    </source>
</evidence>
<dbReference type="PROSITE" id="PS50110">
    <property type="entry name" value="RESPONSE_REGULATORY"/>
    <property type="match status" value="1"/>
</dbReference>
<dbReference type="InterPro" id="IPR002078">
    <property type="entry name" value="Sigma_54_int"/>
</dbReference>
<dbReference type="InterPro" id="IPR002197">
    <property type="entry name" value="HTH_Fis"/>
</dbReference>
<evidence type="ECO:0000256" key="3">
    <source>
        <dbReference type="ARBA" id="ARBA00023015"/>
    </source>
</evidence>
<dbReference type="Proteomes" id="UP000199679">
    <property type="component" value="Chromosome I"/>
</dbReference>
<evidence type="ECO:0000256" key="5">
    <source>
        <dbReference type="ARBA" id="ARBA00023159"/>
    </source>
</evidence>
<dbReference type="PROSITE" id="PS00675">
    <property type="entry name" value="SIGMA54_INTERACT_1"/>
    <property type="match status" value="1"/>
</dbReference>
<dbReference type="InterPro" id="IPR027417">
    <property type="entry name" value="P-loop_NTPase"/>
</dbReference>
<feature type="modified residue" description="4-aspartylphosphate" evidence="7">
    <location>
        <position position="82"/>
    </location>
</feature>
<dbReference type="PRINTS" id="PR01590">
    <property type="entry name" value="HTHFIS"/>
</dbReference>
<dbReference type="PANTHER" id="PTHR32071:SF121">
    <property type="entry name" value="SIGMA L-DEPENDENT TRANSCRIPTIONAL REGULATOR YQIR-RELATED"/>
    <property type="match status" value="1"/>
</dbReference>
<keyword evidence="11" id="KW-1185">Reference proteome</keyword>
<dbReference type="SMART" id="SM00448">
    <property type="entry name" value="REC"/>
    <property type="match status" value="1"/>
</dbReference>
<dbReference type="InterPro" id="IPR009057">
    <property type="entry name" value="Homeodomain-like_sf"/>
</dbReference>
<dbReference type="EMBL" id="LT629740">
    <property type="protein sequence ID" value="SDT69274.1"/>
    <property type="molecule type" value="Genomic_DNA"/>
</dbReference>
<feature type="domain" description="Response regulatory" evidence="9">
    <location>
        <begin position="33"/>
        <end position="147"/>
    </location>
</feature>
<gene>
    <name evidence="10" type="ORF">SAMN05216490_5002</name>
</gene>
<dbReference type="InterPro" id="IPR011006">
    <property type="entry name" value="CheY-like_superfamily"/>
</dbReference>
<dbReference type="GO" id="GO:0005524">
    <property type="term" value="F:ATP binding"/>
    <property type="evidence" value="ECO:0007669"/>
    <property type="project" value="UniProtKB-KW"/>
</dbReference>
<evidence type="ECO:0000313" key="10">
    <source>
        <dbReference type="EMBL" id="SDT69274.1"/>
    </source>
</evidence>
<feature type="domain" description="Sigma-54 factor interaction" evidence="8">
    <location>
        <begin position="172"/>
        <end position="401"/>
    </location>
</feature>
<dbReference type="InterPro" id="IPR058031">
    <property type="entry name" value="AAA_lid_NorR"/>
</dbReference>
<dbReference type="PANTHER" id="PTHR32071">
    <property type="entry name" value="TRANSCRIPTIONAL REGULATORY PROTEIN"/>
    <property type="match status" value="1"/>
</dbReference>
<keyword evidence="7" id="KW-0597">Phosphoprotein</keyword>
<accession>A0A1H2CFZ0</accession>
<dbReference type="FunFam" id="3.40.50.300:FF:000006">
    <property type="entry name" value="DNA-binding transcriptional regulator NtrC"/>
    <property type="match status" value="1"/>
</dbReference>
<dbReference type="STRING" id="652787.SAMN05216490_5002"/>
<dbReference type="InterPro" id="IPR003593">
    <property type="entry name" value="AAA+_ATPase"/>
</dbReference>
<evidence type="ECO:0000259" key="9">
    <source>
        <dbReference type="PROSITE" id="PS50110"/>
    </source>
</evidence>
<dbReference type="Pfam" id="PF02954">
    <property type="entry name" value="HTH_8"/>
    <property type="match status" value="1"/>
</dbReference>
<reference evidence="10 11" key="1">
    <citation type="submission" date="2016-10" db="EMBL/GenBank/DDBJ databases">
        <authorList>
            <person name="de Groot N.N."/>
        </authorList>
    </citation>
    <scope>NUCLEOTIDE SEQUENCE [LARGE SCALE GENOMIC DNA]</scope>
    <source>
        <strain evidence="10 11">MP1X4</strain>
    </source>
</reference>
<dbReference type="InterPro" id="IPR025662">
    <property type="entry name" value="Sigma_54_int_dom_ATP-bd_1"/>
</dbReference>
<dbReference type="InterPro" id="IPR001789">
    <property type="entry name" value="Sig_transdc_resp-reg_receiver"/>
</dbReference>
<dbReference type="CDD" id="cd00009">
    <property type="entry name" value="AAA"/>
    <property type="match status" value="1"/>
</dbReference>
<dbReference type="FunFam" id="1.10.8.60:FF:000014">
    <property type="entry name" value="DNA-binding transcriptional regulator NtrC"/>
    <property type="match status" value="1"/>
</dbReference>
<dbReference type="Gene3D" id="1.10.8.60">
    <property type="match status" value="1"/>
</dbReference>
<dbReference type="SUPFAM" id="SSF52172">
    <property type="entry name" value="CheY-like"/>
    <property type="match status" value="1"/>
</dbReference>
<proteinExistence type="predicted"/>